<comment type="caution">
    <text evidence="1">The sequence shown here is derived from an EMBL/GenBank/DDBJ whole genome shotgun (WGS) entry which is preliminary data.</text>
</comment>
<gene>
    <name evidence="1" type="ORF">CFE62_002445</name>
</gene>
<protein>
    <submittedName>
        <fullName evidence="1">Uncharacterized protein</fullName>
    </submittedName>
</protein>
<dbReference type="AlphaFoldDB" id="A0A370CIJ9"/>
<organism evidence="1 2">
    <name type="scientific">Candidatus Aquirickettsiella gammari</name>
    <dbReference type="NCBI Taxonomy" id="2016198"/>
    <lineage>
        <taxon>Bacteria</taxon>
        <taxon>Pseudomonadati</taxon>
        <taxon>Pseudomonadota</taxon>
        <taxon>Gammaproteobacteria</taxon>
        <taxon>Legionellales</taxon>
        <taxon>Coxiellaceae</taxon>
        <taxon>Candidatus Aquirickettsiella</taxon>
    </lineage>
</organism>
<reference evidence="1 2" key="1">
    <citation type="journal article" date="2017" name="Int. J. Syst. Evol. Microbiol.">
        <title>Aquarickettsiella crustaci n. gen. n. sp. (Gammaproteobacteria: Legionellales: Coxiellaceae); a bacterial pathogen of the freshwater crustacean: Gammarus fossarum (Malacostraca: Amphipoda).</title>
        <authorList>
            <person name="Bojko J."/>
            <person name="Dunn A.M."/>
            <person name="Stebbing P.D."/>
            <person name="Van Aerle R."/>
            <person name="Bacela-Spychalska K."/>
            <person name="Bean T.P."/>
            <person name="Stentiford G.D."/>
        </authorList>
    </citation>
    <scope>NUCLEOTIDE SEQUENCE [LARGE SCALE GENOMIC DNA]</scope>
    <source>
        <strain evidence="1">RA15029</strain>
    </source>
</reference>
<evidence type="ECO:0000313" key="2">
    <source>
        <dbReference type="Proteomes" id="UP000226429"/>
    </source>
</evidence>
<dbReference type="Proteomes" id="UP000226429">
    <property type="component" value="Unassembled WGS sequence"/>
</dbReference>
<proteinExistence type="predicted"/>
<reference evidence="1 2" key="2">
    <citation type="journal article" date="2018" name="J. Invertebr. Pathol.">
        <title>'Candidatus Aquirickettsiella gammari' (Gammaproteobacteria: Legionellales: Coxiellaceae): A bacterial pathogen of the freshwater crustacean Gammarus fossarum (Malacostraca: Amphipoda).</title>
        <authorList>
            <person name="Bojko J."/>
            <person name="Dunn A.M."/>
            <person name="Stebbing P.D."/>
            <person name="van Aerle R."/>
            <person name="Bacela-Spychalska K."/>
            <person name="Bean T.P."/>
            <person name="Urrutia A."/>
            <person name="Stentiford G.D."/>
        </authorList>
    </citation>
    <scope>NUCLEOTIDE SEQUENCE [LARGE SCALE GENOMIC DNA]</scope>
    <source>
        <strain evidence="1">RA15029</strain>
    </source>
</reference>
<sequence length="221" mass="25639">MLSNKINKAQATHYSEDKSIVLKGRFAELLFKLEQDLQEIKELEAIEKLEVEKRDKDEESENEDSQVSFVSRHFIELEILIKIFASLFVRVGDVTWFLRSAIFDLMSCEPESFSIEPLELYECMLEWAELSSKKVFHEHLQALLDKKTDDKSNFPFVRFFPVLSAAKKRSAGVLLECNSVPKKRPKLSKYLSPSPLALQYDHLSAKVREHQDERLTIQSLS</sequence>
<accession>A0A370CIJ9</accession>
<dbReference type="EMBL" id="NMOS02000005">
    <property type="protein sequence ID" value="RDH40635.1"/>
    <property type="molecule type" value="Genomic_DNA"/>
</dbReference>
<name>A0A370CIJ9_9COXI</name>
<evidence type="ECO:0000313" key="1">
    <source>
        <dbReference type="EMBL" id="RDH40635.1"/>
    </source>
</evidence>
<keyword evidence="2" id="KW-1185">Reference proteome</keyword>